<dbReference type="AlphaFoldDB" id="A0A1H1XQ65"/>
<name>A0A1H1XQ65_9ACTN</name>
<evidence type="ECO:0000313" key="2">
    <source>
        <dbReference type="Proteomes" id="UP000199092"/>
    </source>
</evidence>
<evidence type="ECO:0000313" key="1">
    <source>
        <dbReference type="EMBL" id="SDT10926.1"/>
    </source>
</evidence>
<accession>A0A1H1XQ65</accession>
<proteinExistence type="predicted"/>
<dbReference type="RefSeq" id="WP_091413907.1">
    <property type="nucleotide sequence ID" value="NZ_LT629749.1"/>
</dbReference>
<dbReference type="Proteomes" id="UP000199092">
    <property type="component" value="Chromosome I"/>
</dbReference>
<keyword evidence="2" id="KW-1185">Reference proteome</keyword>
<dbReference type="OrthoDB" id="5109485at2"/>
<protein>
    <submittedName>
        <fullName evidence="1">Uncharacterized protein</fullName>
    </submittedName>
</protein>
<organism evidence="1 2">
    <name type="scientific">Friedmanniella luteola</name>
    <dbReference type="NCBI Taxonomy" id="546871"/>
    <lineage>
        <taxon>Bacteria</taxon>
        <taxon>Bacillati</taxon>
        <taxon>Actinomycetota</taxon>
        <taxon>Actinomycetes</taxon>
        <taxon>Propionibacteriales</taxon>
        <taxon>Nocardioidaceae</taxon>
        <taxon>Friedmanniella</taxon>
    </lineage>
</organism>
<dbReference type="EMBL" id="LT629749">
    <property type="protein sequence ID" value="SDT10926.1"/>
    <property type="molecule type" value="Genomic_DNA"/>
</dbReference>
<sequence>MALVDSVTEWVQIVLNAGAIVTGGIVWKMYFENLKATIGTKDAERALASKQVDYWREKAVELEKRSPEAVERVLADRISIREDEIARLTNDKNMGSEELQRVTEEVKLLQRDLDQTKGFRAVLAMEQPDPDDPEYEEYLEYLADREDGVVEMEVVFLGTVGVDSGQLMITDPFYVDDQWQSEPYLSRRSYRDTQTGAILTEGEDFAAFDQPLEILGGAAPKDLIVSGRLAQLPDPEPPETFKYSYNGACQATLSRGYGELLYRDTGEVGAGVAFQSGWGDGFYGVFGEKHDGRIVRVYVNCGADPVALAKSEPEDSTPAPTA</sequence>
<reference evidence="1 2" key="1">
    <citation type="submission" date="2016-10" db="EMBL/GenBank/DDBJ databases">
        <authorList>
            <person name="de Groot N.N."/>
        </authorList>
    </citation>
    <scope>NUCLEOTIDE SEQUENCE [LARGE SCALE GENOMIC DNA]</scope>
    <source>
        <strain evidence="1 2">DSM 21741</strain>
    </source>
</reference>
<gene>
    <name evidence="1" type="ORF">SAMN04488543_3052</name>
</gene>